<protein>
    <recommendedName>
        <fullName evidence="4">DUF4383 domain-containing protein</fullName>
    </recommendedName>
</protein>
<keyword evidence="1" id="KW-0472">Membrane</keyword>
<evidence type="ECO:0000256" key="1">
    <source>
        <dbReference type="SAM" id="Phobius"/>
    </source>
</evidence>
<accession>A0ABY1RE63</accession>
<evidence type="ECO:0000313" key="3">
    <source>
        <dbReference type="Proteomes" id="UP000194464"/>
    </source>
</evidence>
<feature type="transmembrane region" description="Helical" evidence="1">
    <location>
        <begin position="52"/>
        <end position="71"/>
    </location>
</feature>
<dbReference type="RefSeq" id="WP_086474174.1">
    <property type="nucleotide sequence ID" value="NZ_FXWJ01000003.1"/>
</dbReference>
<keyword evidence="1" id="KW-0812">Transmembrane</keyword>
<dbReference type="Proteomes" id="UP000194464">
    <property type="component" value="Unassembled WGS sequence"/>
</dbReference>
<comment type="caution">
    <text evidence="2">The sequence shown here is derived from an EMBL/GenBank/DDBJ whole genome shotgun (WGS) entry which is preliminary data.</text>
</comment>
<sequence>MKHAASYAIGLALSLVYVSLVGVLSIQIAGVAGGAVFDLSNTLTAVTEPNAGLLQLLGIAVASGAVLWILMRRGGTTGTDTQRLLRLGFGTGTLVQIAVGVALLVGRFSVLDLNQGPAKWLEGWITSGASNSAVHVVFIVTVYLIVTRRRRTGGTAQTSPA</sequence>
<gene>
    <name evidence="2" type="ORF">SAMN06295909_2402</name>
</gene>
<dbReference type="EMBL" id="FXWJ01000003">
    <property type="protein sequence ID" value="SMQ71057.1"/>
    <property type="molecule type" value="Genomic_DNA"/>
</dbReference>
<reference evidence="2 3" key="1">
    <citation type="submission" date="2017-04" db="EMBL/GenBank/DDBJ databases">
        <authorList>
            <person name="Varghese N."/>
            <person name="Submissions S."/>
        </authorList>
    </citation>
    <scope>NUCLEOTIDE SEQUENCE [LARGE SCALE GENOMIC DNA]</scope>
    <source>
        <strain evidence="2 3">VKM Ac-1784</strain>
    </source>
</reference>
<proteinExistence type="predicted"/>
<evidence type="ECO:0008006" key="4">
    <source>
        <dbReference type="Google" id="ProtNLM"/>
    </source>
</evidence>
<evidence type="ECO:0000313" key="2">
    <source>
        <dbReference type="EMBL" id="SMQ71057.1"/>
    </source>
</evidence>
<keyword evidence="1" id="KW-1133">Transmembrane helix</keyword>
<feature type="transmembrane region" description="Helical" evidence="1">
    <location>
        <begin position="83"/>
        <end position="104"/>
    </location>
</feature>
<feature type="transmembrane region" description="Helical" evidence="1">
    <location>
        <begin position="7"/>
        <end position="32"/>
    </location>
</feature>
<name>A0ABY1RE63_9MICO</name>
<feature type="transmembrane region" description="Helical" evidence="1">
    <location>
        <begin position="124"/>
        <end position="146"/>
    </location>
</feature>
<keyword evidence="3" id="KW-1185">Reference proteome</keyword>
<organism evidence="2 3">
    <name type="scientific">Plantibacter elymi</name>
    <name type="common">nom. nud.</name>
    <dbReference type="NCBI Taxonomy" id="199708"/>
    <lineage>
        <taxon>Bacteria</taxon>
        <taxon>Bacillati</taxon>
        <taxon>Actinomycetota</taxon>
        <taxon>Actinomycetes</taxon>
        <taxon>Micrococcales</taxon>
        <taxon>Microbacteriaceae</taxon>
        <taxon>Plantibacter</taxon>
    </lineage>
</organism>